<proteinExistence type="predicted"/>
<dbReference type="Pfam" id="PF07963">
    <property type="entry name" value="N_methyl"/>
    <property type="match status" value="1"/>
</dbReference>
<protein>
    <submittedName>
        <fullName evidence="2">Prepilin-type N-terminal cleavage/methylation domain-containing protein</fullName>
    </submittedName>
</protein>
<evidence type="ECO:0000313" key="2">
    <source>
        <dbReference type="EMBL" id="MCS3918598.1"/>
    </source>
</evidence>
<gene>
    <name evidence="2" type="ORF">M2350_000998</name>
</gene>
<keyword evidence="1" id="KW-1133">Transmembrane helix</keyword>
<dbReference type="NCBIfam" id="TIGR02532">
    <property type="entry name" value="IV_pilin_GFxxxE"/>
    <property type="match status" value="1"/>
</dbReference>
<evidence type="ECO:0000256" key="1">
    <source>
        <dbReference type="SAM" id="Phobius"/>
    </source>
</evidence>
<evidence type="ECO:0000313" key="3">
    <source>
        <dbReference type="Proteomes" id="UP001204798"/>
    </source>
</evidence>
<reference evidence="2 3" key="1">
    <citation type="submission" date="2022-08" db="EMBL/GenBank/DDBJ databases">
        <title>Bacterial and archaeal communities from various locations to study Microbial Dark Matter (Phase II).</title>
        <authorList>
            <person name="Stepanauskas R."/>
        </authorList>
    </citation>
    <scope>NUCLEOTIDE SEQUENCE [LARGE SCALE GENOMIC DNA]</scope>
    <source>
        <strain evidence="2 3">PD1</strain>
    </source>
</reference>
<dbReference type="Proteomes" id="UP001204798">
    <property type="component" value="Unassembled WGS sequence"/>
</dbReference>
<dbReference type="RefSeq" id="WP_407655291.1">
    <property type="nucleotide sequence ID" value="NZ_CP130454.1"/>
</dbReference>
<comment type="caution">
    <text evidence="2">The sequence shown here is derived from an EMBL/GenBank/DDBJ whole genome shotgun (WGS) entry which is preliminary data.</text>
</comment>
<dbReference type="EMBL" id="JANUCP010000002">
    <property type="protein sequence ID" value="MCS3918598.1"/>
    <property type="molecule type" value="Genomic_DNA"/>
</dbReference>
<feature type="transmembrane region" description="Helical" evidence="1">
    <location>
        <begin position="12"/>
        <end position="32"/>
    </location>
</feature>
<keyword evidence="3" id="KW-1185">Reference proteome</keyword>
<accession>A0ABT2ENX2</accession>
<dbReference type="InterPro" id="IPR012902">
    <property type="entry name" value="N_methyl_site"/>
</dbReference>
<organism evidence="2 3">
    <name type="scientific">Candidatus Fervidibacter sacchari</name>
    <dbReference type="NCBI Taxonomy" id="1448929"/>
    <lineage>
        <taxon>Bacteria</taxon>
        <taxon>Candidatus Fervidibacterota</taxon>
        <taxon>Candidatus Fervidibacter</taxon>
    </lineage>
</organism>
<keyword evidence="1" id="KW-0472">Membrane</keyword>
<name>A0ABT2ENX2_9BACT</name>
<sequence>MRQRGYTLMECLIAIGISITLIGIGTAVYFTVRDRAYQTMCASNLWPDL</sequence>
<keyword evidence="1" id="KW-0812">Transmembrane</keyword>